<dbReference type="RefSeq" id="YP_009806286.1">
    <property type="nucleotide sequence ID" value="NC_048015.1"/>
</dbReference>
<dbReference type="GO" id="GO:0015979">
    <property type="term" value="P:photosynthesis"/>
    <property type="evidence" value="ECO:0007669"/>
    <property type="project" value="InterPro"/>
</dbReference>
<evidence type="ECO:0000313" key="3">
    <source>
        <dbReference type="Proteomes" id="UP000257501"/>
    </source>
</evidence>
<feature type="transmembrane region" description="Helical" evidence="1">
    <location>
        <begin position="12"/>
        <end position="31"/>
    </location>
</feature>
<dbReference type="EMBL" id="MH512890">
    <property type="protein sequence ID" value="AXF41165.1"/>
    <property type="molecule type" value="Genomic_DNA"/>
</dbReference>
<reference evidence="2 3" key="1">
    <citation type="journal article" date="2011" name="Nature">
        <title>Genomic island variability facilitates Prochlorococcus-virus coexistence.</title>
        <authorList>
            <person name="Avrani S."/>
            <person name="Wurtzel O."/>
            <person name="Sharon I."/>
            <person name="Sorek R."/>
            <person name="Lindell D."/>
        </authorList>
    </citation>
    <scope>NUCLEOTIDE SEQUENCE [LARGE SCALE GENOMIC DNA]</scope>
</reference>
<dbReference type="KEGG" id="vg:54997144"/>
<evidence type="ECO:0000313" key="2">
    <source>
        <dbReference type="EMBL" id="AXF41165.1"/>
    </source>
</evidence>
<accession>A0A345AW82</accession>
<dbReference type="Proteomes" id="UP000257501">
    <property type="component" value="Segment"/>
</dbReference>
<dbReference type="GeneID" id="54997144"/>
<sequence length="49" mass="5683">MIIPHYNFDPNITFPISIAVITVLFIFYGIYRGFFANEGLTDPFDDHDD</sequence>
<evidence type="ECO:0008006" key="4">
    <source>
        <dbReference type="Google" id="ProtNLM"/>
    </source>
</evidence>
<keyword evidence="3" id="KW-1185">Reference proteome</keyword>
<keyword evidence="1" id="KW-0472">Membrane</keyword>
<organism evidence="2 3">
    <name type="scientific">Cyanophage S-TIM4</name>
    <dbReference type="NCBI Taxonomy" id="1048189"/>
    <lineage>
        <taxon>Viruses</taxon>
        <taxon>Duplodnaviria</taxon>
        <taxon>Heunggongvirae</taxon>
        <taxon>Uroviricota</taxon>
        <taxon>Caudoviricetes</taxon>
        <taxon>Pantevenvirales</taxon>
        <taxon>Kyanoviridae</taxon>
        <taxon>Thaumasvirus</taxon>
        <taxon>Thaumasvirus stim4</taxon>
    </lineage>
</organism>
<keyword evidence="1" id="KW-1133">Transmembrane helix</keyword>
<evidence type="ECO:0000256" key="1">
    <source>
        <dbReference type="SAM" id="Phobius"/>
    </source>
</evidence>
<name>A0A345AW82_9CAUD</name>
<dbReference type="GO" id="GO:0016020">
    <property type="term" value="C:membrane"/>
    <property type="evidence" value="ECO:0007669"/>
    <property type="project" value="InterPro"/>
</dbReference>
<gene>
    <name evidence="2" type="primary">ORF_29</name>
    <name evidence="2" type="ORF">S-TIM4_ORF_29</name>
</gene>
<protein>
    <recommendedName>
        <fullName evidence="4">Photosystem II reaction center protein PsbN</fullName>
    </recommendedName>
</protein>
<keyword evidence="1" id="KW-0812">Transmembrane</keyword>
<proteinExistence type="predicted"/>